<keyword evidence="1" id="KW-1133">Transmembrane helix</keyword>
<evidence type="ECO:0000313" key="2">
    <source>
        <dbReference type="EMBL" id="MPN41085.1"/>
    </source>
</evidence>
<protein>
    <submittedName>
        <fullName evidence="2">Uncharacterized protein</fullName>
    </submittedName>
</protein>
<keyword evidence="1" id="KW-0472">Membrane</keyword>
<feature type="transmembrane region" description="Helical" evidence="1">
    <location>
        <begin position="7"/>
        <end position="31"/>
    </location>
</feature>
<organism evidence="2">
    <name type="scientific">bioreactor metagenome</name>
    <dbReference type="NCBI Taxonomy" id="1076179"/>
    <lineage>
        <taxon>unclassified sequences</taxon>
        <taxon>metagenomes</taxon>
        <taxon>ecological metagenomes</taxon>
    </lineage>
</organism>
<proteinExistence type="predicted"/>
<name>A0A645HPV0_9ZZZZ</name>
<comment type="caution">
    <text evidence="2">The sequence shown here is derived from an EMBL/GenBank/DDBJ whole genome shotgun (WGS) entry which is preliminary data.</text>
</comment>
<dbReference type="AlphaFoldDB" id="A0A645HPV0"/>
<keyword evidence="1" id="KW-0812">Transmembrane</keyword>
<evidence type="ECO:0000256" key="1">
    <source>
        <dbReference type="SAM" id="Phobius"/>
    </source>
</evidence>
<sequence>MGGVGNICLVALVGLMVALSGGYVITLPGIIHDRFQPLEQFGH</sequence>
<reference evidence="2" key="1">
    <citation type="submission" date="2019-08" db="EMBL/GenBank/DDBJ databases">
        <authorList>
            <person name="Kucharzyk K."/>
            <person name="Murdoch R.W."/>
            <person name="Higgins S."/>
            <person name="Loffler F."/>
        </authorList>
    </citation>
    <scope>NUCLEOTIDE SEQUENCE</scope>
</reference>
<dbReference type="EMBL" id="VSSQ01097910">
    <property type="protein sequence ID" value="MPN41085.1"/>
    <property type="molecule type" value="Genomic_DNA"/>
</dbReference>
<gene>
    <name evidence="2" type="ORF">SDC9_188626</name>
</gene>
<accession>A0A645HPV0</accession>